<protein>
    <submittedName>
        <fullName evidence="1">Uncharacterized protein</fullName>
    </submittedName>
</protein>
<accession>A0A9X4KXU0</accession>
<comment type="caution">
    <text evidence="1">The sequence shown here is derived from an EMBL/GenBank/DDBJ whole genome shotgun (WGS) entry which is preliminary data.</text>
</comment>
<dbReference type="EMBL" id="JAPDIA010000008">
    <property type="protein sequence ID" value="MDG0812498.1"/>
    <property type="molecule type" value="Genomic_DNA"/>
</dbReference>
<evidence type="ECO:0000313" key="1">
    <source>
        <dbReference type="EMBL" id="MDG0812498.1"/>
    </source>
</evidence>
<organism evidence="1 2">
    <name type="scientific">Cohnella rhizosphaerae</name>
    <dbReference type="NCBI Taxonomy" id="1457232"/>
    <lineage>
        <taxon>Bacteria</taxon>
        <taxon>Bacillati</taxon>
        <taxon>Bacillota</taxon>
        <taxon>Bacilli</taxon>
        <taxon>Bacillales</taxon>
        <taxon>Paenibacillaceae</taxon>
        <taxon>Cohnella</taxon>
    </lineage>
</organism>
<proteinExistence type="predicted"/>
<reference evidence="1" key="1">
    <citation type="submission" date="2022-10" db="EMBL/GenBank/DDBJ databases">
        <title>Comparative genomic analysis of Cohnella hashimotonis sp. nov., isolated from the International Space Station.</title>
        <authorList>
            <person name="Simpson A."/>
            <person name="Venkateswaran K."/>
        </authorList>
    </citation>
    <scope>NUCLEOTIDE SEQUENCE</scope>
    <source>
        <strain evidence="1">DSM 28161</strain>
    </source>
</reference>
<dbReference type="Proteomes" id="UP001153404">
    <property type="component" value="Unassembled WGS sequence"/>
</dbReference>
<name>A0A9X4KXU0_9BACL</name>
<dbReference type="RefSeq" id="WP_277535843.1">
    <property type="nucleotide sequence ID" value="NZ_JAPDIA010000008.1"/>
</dbReference>
<keyword evidence="2" id="KW-1185">Reference proteome</keyword>
<evidence type="ECO:0000313" key="2">
    <source>
        <dbReference type="Proteomes" id="UP001153404"/>
    </source>
</evidence>
<sequence>MKGRSVVFKLFAVTASLVLLLFVLLLLAEGLFFERFYRASKNEAIERSLTAFGKAYRQAEQTKAGSGARLLGDLMNRSDASVALLNERFEFVAVNPYFLKLRADGKTVTVPLASEGMTADALPQGLKIGDRLTIDGIYMDEEDTIMQPIAIGQEKRALEDGLVRVDGTIADLLVPERRSYNPFLSGYENERSVVGVDRQCGTGFDPDDGQRNGENGMDRSMERASLCGLAAACGAGERRGSLFVRHDVSSAGWRSRGYA</sequence>
<gene>
    <name evidence="1" type="ORF">OMP40_26560</name>
</gene>
<dbReference type="AlphaFoldDB" id="A0A9X4KXU0"/>